<gene>
    <name evidence="2" type="ORF">EI684_17600</name>
</gene>
<dbReference type="CDD" id="cd00609">
    <property type="entry name" value="AAT_like"/>
    <property type="match status" value="1"/>
</dbReference>
<proteinExistence type="predicted"/>
<dbReference type="EMBL" id="RSAS01000718">
    <property type="protein sequence ID" value="RRR68443.1"/>
    <property type="molecule type" value="Genomic_DNA"/>
</dbReference>
<dbReference type="Proteomes" id="UP000280307">
    <property type="component" value="Unassembled WGS sequence"/>
</dbReference>
<comment type="caution">
    <text evidence="2">The sequence shown here is derived from an EMBL/GenBank/DDBJ whole genome shotgun (WGS) entry which is preliminary data.</text>
</comment>
<name>A0A426TTY4_9CHLR</name>
<dbReference type="Pfam" id="PF00155">
    <property type="entry name" value="Aminotran_1_2"/>
    <property type="match status" value="1"/>
</dbReference>
<dbReference type="InterPro" id="IPR004839">
    <property type="entry name" value="Aminotransferase_I/II_large"/>
</dbReference>
<dbReference type="PANTHER" id="PTHR45744:SF2">
    <property type="entry name" value="TYROSINE AMINOTRANSFERASE"/>
    <property type="match status" value="1"/>
</dbReference>
<accession>A0A426TTY4</accession>
<organism evidence="2 3">
    <name type="scientific">Candidatus Viridilinea halotolerans</name>
    <dbReference type="NCBI Taxonomy" id="2491704"/>
    <lineage>
        <taxon>Bacteria</taxon>
        <taxon>Bacillati</taxon>
        <taxon>Chloroflexota</taxon>
        <taxon>Chloroflexia</taxon>
        <taxon>Chloroflexales</taxon>
        <taxon>Chloroflexineae</taxon>
        <taxon>Oscillochloridaceae</taxon>
        <taxon>Candidatus Viridilinea</taxon>
    </lineage>
</organism>
<dbReference type="PANTHER" id="PTHR45744">
    <property type="entry name" value="TYROSINE AMINOTRANSFERASE"/>
    <property type="match status" value="1"/>
</dbReference>
<dbReference type="InterPro" id="IPR015424">
    <property type="entry name" value="PyrdxlP-dep_Trfase"/>
</dbReference>
<dbReference type="GO" id="GO:0030170">
    <property type="term" value="F:pyridoxal phosphate binding"/>
    <property type="evidence" value="ECO:0007669"/>
    <property type="project" value="InterPro"/>
</dbReference>
<sequence>MPGIYTNLDLSPNEFELARQRRSAAGDLIDLTSSNPTAHGLLFPPEILQRATDAFWTTRRYTPDPHGSMTARTAIGRYYAERTPPLLLEHDDIFVTASTSEAYALLFALLADPGDNLLAPNATYPLFEYVAALRNLELRPYPLIEAEGWRIDEAGLLAAANRRTRGVLIVSPHNPTGAVVSQSVAALNQLGLPVICDEVFAPFSYKQPVVPPLAALQPAVPVFTLNGISKLFALPDLKLGWIALNPPARSFAPRLELLNDTFLSANSLSQHLLPNLFCHGMPFVEGMVQRVRGNLDLALERLQGHPRIHAQPPDGGYYLFPALSNWNDEDALVQHLIDHGVLVHPGYFYGEVPGTHIMLSALTTPTLFAEGIERLVAVL</sequence>
<reference evidence="2 3" key="1">
    <citation type="submission" date="2018-12" db="EMBL/GenBank/DDBJ databases">
        <title>Genome Sequence of Candidatus Viridilinea halotolerans isolated from saline sulfide-rich spring.</title>
        <authorList>
            <person name="Grouzdev D.S."/>
            <person name="Burganskaya E.I."/>
            <person name="Krutkina M.S."/>
            <person name="Sukhacheva M.V."/>
            <person name="Gorlenko V.M."/>
        </authorList>
    </citation>
    <scope>NUCLEOTIDE SEQUENCE [LARGE SCALE GENOMIC DNA]</scope>
    <source>
        <strain evidence="2">Chok-6</strain>
    </source>
</reference>
<evidence type="ECO:0000259" key="1">
    <source>
        <dbReference type="Pfam" id="PF00155"/>
    </source>
</evidence>
<keyword evidence="2" id="KW-0808">Transferase</keyword>
<dbReference type="AlphaFoldDB" id="A0A426TTY4"/>
<evidence type="ECO:0000313" key="3">
    <source>
        <dbReference type="Proteomes" id="UP000280307"/>
    </source>
</evidence>
<protein>
    <submittedName>
        <fullName evidence="2">Pyridoxal phosphate-dependent aminotransferase</fullName>
    </submittedName>
</protein>
<evidence type="ECO:0000313" key="2">
    <source>
        <dbReference type="EMBL" id="RRR68443.1"/>
    </source>
</evidence>
<dbReference type="InterPro" id="IPR015421">
    <property type="entry name" value="PyrdxlP-dep_Trfase_major"/>
</dbReference>
<dbReference type="Gene3D" id="3.90.1150.10">
    <property type="entry name" value="Aspartate Aminotransferase, domain 1"/>
    <property type="match status" value="1"/>
</dbReference>
<keyword evidence="2" id="KW-0032">Aminotransferase</keyword>
<dbReference type="Gene3D" id="3.40.640.10">
    <property type="entry name" value="Type I PLP-dependent aspartate aminotransferase-like (Major domain)"/>
    <property type="match status" value="1"/>
</dbReference>
<dbReference type="InterPro" id="IPR015422">
    <property type="entry name" value="PyrdxlP-dep_Trfase_small"/>
</dbReference>
<dbReference type="GO" id="GO:0008483">
    <property type="term" value="F:transaminase activity"/>
    <property type="evidence" value="ECO:0007669"/>
    <property type="project" value="UniProtKB-KW"/>
</dbReference>
<feature type="domain" description="Aminotransferase class I/classII large" evidence="1">
    <location>
        <begin position="27"/>
        <end position="367"/>
    </location>
</feature>
<dbReference type="SUPFAM" id="SSF53383">
    <property type="entry name" value="PLP-dependent transferases"/>
    <property type="match status" value="1"/>
</dbReference>